<keyword evidence="3" id="KW-1185">Reference proteome</keyword>
<sequence length="177" mass="20111">MPRNAALELFTPTASIPAGHGVRQRPEPPRLRRCEARCFSAVEKADAEEMVFTFRVPDLTIPELAATDRISEYERTRLAEERTRDWLRDVATRLAGLPLGPELGVAAAAVMEWEAGRREREARRDGEDKLGGGNMRRGRTRSKGREGEEQWWEDVGAVLRECSEFFDPSLFSLPQRE</sequence>
<accession>A0A9Q8V8S2</accession>
<feature type="compositionally biased region" description="Basic and acidic residues" evidence="1">
    <location>
        <begin position="117"/>
        <end position="130"/>
    </location>
</feature>
<feature type="region of interest" description="Disordered" evidence="1">
    <location>
        <begin position="117"/>
        <end position="147"/>
    </location>
</feature>
<reference evidence="2" key="1">
    <citation type="submission" date="2021-11" db="EMBL/GenBank/DDBJ databases">
        <title>Purpureocillium_takamizusanense_genome.</title>
        <authorList>
            <person name="Nguyen N.-H."/>
        </authorList>
    </citation>
    <scope>NUCLEOTIDE SEQUENCE</scope>
    <source>
        <strain evidence="2">PT3</strain>
    </source>
</reference>
<dbReference type="EMBL" id="CP086355">
    <property type="protein sequence ID" value="UNI16082.1"/>
    <property type="molecule type" value="Genomic_DNA"/>
</dbReference>
<dbReference type="RefSeq" id="XP_047839563.1">
    <property type="nucleotide sequence ID" value="XM_047983591.1"/>
</dbReference>
<name>A0A9Q8V8S2_9HYPO</name>
<protein>
    <submittedName>
        <fullName evidence="2">Uncharacterized protein</fullName>
    </submittedName>
</protein>
<dbReference type="Proteomes" id="UP000829364">
    <property type="component" value="Chromosome 2"/>
</dbReference>
<dbReference type="OrthoDB" id="10513150at2759"/>
<evidence type="ECO:0000313" key="2">
    <source>
        <dbReference type="EMBL" id="UNI16082.1"/>
    </source>
</evidence>
<dbReference type="AlphaFoldDB" id="A0A9Q8V8S2"/>
<evidence type="ECO:0000256" key="1">
    <source>
        <dbReference type="SAM" id="MobiDB-lite"/>
    </source>
</evidence>
<gene>
    <name evidence="2" type="ORF">JDV02_002555</name>
</gene>
<organism evidence="2 3">
    <name type="scientific">Purpureocillium takamizusanense</name>
    <dbReference type="NCBI Taxonomy" id="2060973"/>
    <lineage>
        <taxon>Eukaryota</taxon>
        <taxon>Fungi</taxon>
        <taxon>Dikarya</taxon>
        <taxon>Ascomycota</taxon>
        <taxon>Pezizomycotina</taxon>
        <taxon>Sordariomycetes</taxon>
        <taxon>Hypocreomycetidae</taxon>
        <taxon>Hypocreales</taxon>
        <taxon>Ophiocordycipitaceae</taxon>
        <taxon>Purpureocillium</taxon>
    </lineage>
</organism>
<dbReference type="KEGG" id="ptkz:JDV02_002555"/>
<evidence type="ECO:0000313" key="3">
    <source>
        <dbReference type="Proteomes" id="UP000829364"/>
    </source>
</evidence>
<proteinExistence type="predicted"/>
<dbReference type="GeneID" id="72064516"/>